<evidence type="ECO:0000313" key="1">
    <source>
        <dbReference type="EMBL" id="KAJ2812207.1"/>
    </source>
</evidence>
<evidence type="ECO:0000313" key="2">
    <source>
        <dbReference type="Proteomes" id="UP001140096"/>
    </source>
</evidence>
<organism evidence="1 2">
    <name type="scientific">Coemansia furcata</name>
    <dbReference type="NCBI Taxonomy" id="417177"/>
    <lineage>
        <taxon>Eukaryota</taxon>
        <taxon>Fungi</taxon>
        <taxon>Fungi incertae sedis</taxon>
        <taxon>Zoopagomycota</taxon>
        <taxon>Kickxellomycotina</taxon>
        <taxon>Kickxellomycetes</taxon>
        <taxon>Kickxellales</taxon>
        <taxon>Kickxellaceae</taxon>
        <taxon>Coemansia</taxon>
    </lineage>
</organism>
<reference evidence="1" key="1">
    <citation type="submission" date="2022-07" db="EMBL/GenBank/DDBJ databases">
        <title>Phylogenomic reconstructions and comparative analyses of Kickxellomycotina fungi.</title>
        <authorList>
            <person name="Reynolds N.K."/>
            <person name="Stajich J.E."/>
            <person name="Barry K."/>
            <person name="Grigoriev I.V."/>
            <person name="Crous P."/>
            <person name="Smith M.E."/>
        </authorList>
    </citation>
    <scope>NUCLEOTIDE SEQUENCE</scope>
    <source>
        <strain evidence="1">CBS 102833</strain>
    </source>
</reference>
<accession>A0ACC1LMX5</accession>
<comment type="caution">
    <text evidence="1">The sequence shown here is derived from an EMBL/GenBank/DDBJ whole genome shotgun (WGS) entry which is preliminary data.</text>
</comment>
<dbReference type="Proteomes" id="UP001140096">
    <property type="component" value="Unassembled WGS sequence"/>
</dbReference>
<gene>
    <name evidence="1" type="primary">RPS17B</name>
    <name evidence="1" type="ORF">H4S07_001555</name>
</gene>
<dbReference type="EMBL" id="JANBUP010000269">
    <property type="protein sequence ID" value="KAJ2812207.1"/>
    <property type="molecule type" value="Genomic_DNA"/>
</dbReference>
<keyword evidence="2" id="KW-1185">Reference proteome</keyword>
<protein>
    <submittedName>
        <fullName evidence="1">40S ribosomal protein S17.e.B</fullName>
    </submittedName>
</protein>
<name>A0ACC1LMX5_9FUNG</name>
<sequence length="158" mass="17713">MGRVRTKTVKRASRVLIEKYYPVLTLDFHTNKRICDDVAIIASKRLRNKIAGFTTHLMKRIQKGPVRGISFKLQEEERERKDNYVPEVSAIDISSIEIDPETESMLKALNFEKLSGVSVTAPVRAGRGGRDYRRPRTARPPRAPRQAAPAAAVAATEA</sequence>
<proteinExistence type="predicted"/>
<keyword evidence="1" id="KW-0689">Ribosomal protein</keyword>
<keyword evidence="1" id="KW-0687">Ribonucleoprotein</keyword>